<name>A0A6N1VI95_9HYPH</name>
<feature type="domain" description="L,D-TPase catalytic" evidence="9">
    <location>
        <begin position="54"/>
        <end position="186"/>
    </location>
</feature>
<dbReference type="GO" id="GO:0009252">
    <property type="term" value="P:peptidoglycan biosynthetic process"/>
    <property type="evidence" value="ECO:0007669"/>
    <property type="project" value="UniProtKB-UniPathway"/>
</dbReference>
<evidence type="ECO:0000259" key="9">
    <source>
        <dbReference type="PROSITE" id="PS52029"/>
    </source>
</evidence>
<evidence type="ECO:0000313" key="10">
    <source>
        <dbReference type="EMBL" id="QKV20153.1"/>
    </source>
</evidence>
<dbReference type="CDD" id="cd16913">
    <property type="entry name" value="YkuD_like"/>
    <property type="match status" value="1"/>
</dbReference>
<evidence type="ECO:0000256" key="3">
    <source>
        <dbReference type="ARBA" id="ARBA00022679"/>
    </source>
</evidence>
<dbReference type="KEGG" id="orm:HTY61_17720"/>
<dbReference type="AlphaFoldDB" id="A0A6N1VI95"/>
<comment type="similarity">
    <text evidence="2">Belongs to the YkuD family.</text>
</comment>
<protein>
    <submittedName>
        <fullName evidence="10">Murein L,D-transpeptidase</fullName>
    </submittedName>
</protein>
<keyword evidence="4 7" id="KW-0133">Cell shape</keyword>
<feature type="chain" id="PRO_5026691056" evidence="8">
    <location>
        <begin position="20"/>
        <end position="310"/>
    </location>
</feature>
<organism evidence="10 11">
    <name type="scientific">Oricola thermophila</name>
    <dbReference type="NCBI Taxonomy" id="2742145"/>
    <lineage>
        <taxon>Bacteria</taxon>
        <taxon>Pseudomonadati</taxon>
        <taxon>Pseudomonadota</taxon>
        <taxon>Alphaproteobacteria</taxon>
        <taxon>Hyphomicrobiales</taxon>
        <taxon>Ahrensiaceae</taxon>
        <taxon>Oricola</taxon>
    </lineage>
</organism>
<dbReference type="PROSITE" id="PS52029">
    <property type="entry name" value="LD_TPASE"/>
    <property type="match status" value="1"/>
</dbReference>
<comment type="pathway">
    <text evidence="1 7">Cell wall biogenesis; peptidoglycan biosynthesis.</text>
</comment>
<dbReference type="InterPro" id="IPR038063">
    <property type="entry name" value="Transpep_catalytic_dom"/>
</dbReference>
<dbReference type="Proteomes" id="UP000509367">
    <property type="component" value="Chromosome"/>
</dbReference>
<evidence type="ECO:0000256" key="1">
    <source>
        <dbReference type="ARBA" id="ARBA00004752"/>
    </source>
</evidence>
<evidence type="ECO:0000256" key="6">
    <source>
        <dbReference type="ARBA" id="ARBA00023316"/>
    </source>
</evidence>
<evidence type="ECO:0000256" key="7">
    <source>
        <dbReference type="PROSITE-ProRule" id="PRU01373"/>
    </source>
</evidence>
<evidence type="ECO:0000313" key="11">
    <source>
        <dbReference type="Proteomes" id="UP000509367"/>
    </source>
</evidence>
<dbReference type="GO" id="GO:0004180">
    <property type="term" value="F:carboxypeptidase activity"/>
    <property type="evidence" value="ECO:0007669"/>
    <property type="project" value="UniProtKB-ARBA"/>
</dbReference>
<dbReference type="SUPFAM" id="SSF141523">
    <property type="entry name" value="L,D-transpeptidase catalytic domain-like"/>
    <property type="match status" value="1"/>
</dbReference>
<keyword evidence="11" id="KW-1185">Reference proteome</keyword>
<feature type="active site" description="Proton donor/acceptor" evidence="7">
    <location>
        <position position="146"/>
    </location>
</feature>
<dbReference type="GO" id="GO:0008360">
    <property type="term" value="P:regulation of cell shape"/>
    <property type="evidence" value="ECO:0007669"/>
    <property type="project" value="UniProtKB-UniRule"/>
</dbReference>
<evidence type="ECO:0000256" key="8">
    <source>
        <dbReference type="SAM" id="SignalP"/>
    </source>
</evidence>
<accession>A0A6N1VI95</accession>
<dbReference type="Pfam" id="PF03734">
    <property type="entry name" value="YkuD"/>
    <property type="match status" value="1"/>
</dbReference>
<gene>
    <name evidence="10" type="ORF">HTY61_17720</name>
</gene>
<keyword evidence="5 7" id="KW-0573">Peptidoglycan synthesis</keyword>
<dbReference type="PROSITE" id="PS51257">
    <property type="entry name" value="PROKAR_LIPOPROTEIN"/>
    <property type="match status" value="1"/>
</dbReference>
<dbReference type="RefSeq" id="WP_175278044.1">
    <property type="nucleotide sequence ID" value="NZ_CP054836.1"/>
</dbReference>
<dbReference type="PANTHER" id="PTHR36699">
    <property type="entry name" value="LD-TRANSPEPTIDASE"/>
    <property type="match status" value="1"/>
</dbReference>
<evidence type="ECO:0000256" key="4">
    <source>
        <dbReference type="ARBA" id="ARBA00022960"/>
    </source>
</evidence>
<feature type="active site" description="Nucleophile" evidence="7">
    <location>
        <position position="154"/>
    </location>
</feature>
<dbReference type="GO" id="GO:0016740">
    <property type="term" value="F:transferase activity"/>
    <property type="evidence" value="ECO:0007669"/>
    <property type="project" value="UniProtKB-KW"/>
</dbReference>
<evidence type="ECO:0000256" key="2">
    <source>
        <dbReference type="ARBA" id="ARBA00005992"/>
    </source>
</evidence>
<proteinExistence type="inferred from homology"/>
<feature type="signal peptide" evidence="8">
    <location>
        <begin position="1"/>
        <end position="19"/>
    </location>
</feature>
<dbReference type="GO" id="GO:0071555">
    <property type="term" value="P:cell wall organization"/>
    <property type="evidence" value="ECO:0007669"/>
    <property type="project" value="UniProtKB-UniRule"/>
</dbReference>
<dbReference type="UniPathway" id="UPA00219"/>
<dbReference type="EMBL" id="CP054836">
    <property type="protein sequence ID" value="QKV20153.1"/>
    <property type="molecule type" value="Genomic_DNA"/>
</dbReference>
<sequence>MSFRRIVIAIALAGLSALAGCQASDVLSLKANAPLPKDALAFMKANGMTPASPIFMRIFKDENVLEVWKQKDTGKFALVKSYEICAYSGKLGPKFREGDRQAPEGFYFVSRRLLNPNSRYHLAFNTGYPNAYDRAHGRTGSDLMVHGACSSAGCYSMTDENIAEIYAFAREALTGGRQDAFQVQAFPFRMTPENMAKHRDSPHFEFWKMLKEGYDHFELTRVPPKVDVCERRYVFNRVAEQGEFRPAAACPPMRMPENLALAYRQLQSQHTLAFEQAVAKLEGRAAAESMQSLPAAPISELLGRTRAAAE</sequence>
<dbReference type="InterPro" id="IPR005490">
    <property type="entry name" value="LD_TPept_cat_dom"/>
</dbReference>
<keyword evidence="8" id="KW-0732">Signal</keyword>
<keyword evidence="6 7" id="KW-0961">Cell wall biogenesis/degradation</keyword>
<keyword evidence="3" id="KW-0808">Transferase</keyword>
<reference evidence="10 11" key="1">
    <citation type="submission" date="2020-06" db="EMBL/GenBank/DDBJ databases">
        <title>Oricola thermophila sp. nov. isolated from a tidal sediments.</title>
        <authorList>
            <person name="Kwon K.K."/>
            <person name="Yang S.-H."/>
            <person name="Park M.-J."/>
        </authorList>
    </citation>
    <scope>NUCLEOTIDE SEQUENCE [LARGE SCALE GENOMIC DNA]</scope>
    <source>
        <strain evidence="10 11">MEBiC13590</strain>
    </source>
</reference>
<dbReference type="PANTHER" id="PTHR36699:SF1">
    <property type="entry name" value="L,D-TRANSPEPTIDASE YAFK-RELATED"/>
    <property type="match status" value="1"/>
</dbReference>
<evidence type="ECO:0000256" key="5">
    <source>
        <dbReference type="ARBA" id="ARBA00022984"/>
    </source>
</evidence>